<name>A0A512DSD0_9PROT</name>
<proteinExistence type="predicted"/>
<organism evidence="1 2">
    <name type="scientific">Skermanella aerolata</name>
    <dbReference type="NCBI Taxonomy" id="393310"/>
    <lineage>
        <taxon>Bacteria</taxon>
        <taxon>Pseudomonadati</taxon>
        <taxon>Pseudomonadota</taxon>
        <taxon>Alphaproteobacteria</taxon>
        <taxon>Rhodospirillales</taxon>
        <taxon>Azospirillaceae</taxon>
        <taxon>Skermanella</taxon>
    </lineage>
</organism>
<dbReference type="EMBL" id="BJYZ01000016">
    <property type="protein sequence ID" value="GEO39391.1"/>
    <property type="molecule type" value="Genomic_DNA"/>
</dbReference>
<comment type="caution">
    <text evidence="1">The sequence shown here is derived from an EMBL/GenBank/DDBJ whole genome shotgun (WGS) entry which is preliminary data.</text>
</comment>
<accession>A0A512DSD0</accession>
<evidence type="ECO:0000313" key="1">
    <source>
        <dbReference type="EMBL" id="GEO39391.1"/>
    </source>
</evidence>
<evidence type="ECO:0000313" key="2">
    <source>
        <dbReference type="Proteomes" id="UP000321523"/>
    </source>
</evidence>
<sequence length="125" mass="14009">MIWHPWSMSLILVESRHRMKPARSAEAFPVATTLLRLPLFFRGALPMDNCQAAELSEMTRVVSMRRRMVRRILSARTRPDGSICQPWVAGVPLMPIPASFWNGPVERVLFSVAAPVRVGAVKAAE</sequence>
<protein>
    <submittedName>
        <fullName evidence="1">Uncharacterized protein</fullName>
    </submittedName>
</protein>
<dbReference type="Proteomes" id="UP000321523">
    <property type="component" value="Unassembled WGS sequence"/>
</dbReference>
<dbReference type="AlphaFoldDB" id="A0A512DSD0"/>
<gene>
    <name evidence="1" type="ORF">SAE02_35390</name>
</gene>
<keyword evidence="2" id="KW-1185">Reference proteome</keyword>
<dbReference type="RefSeq" id="WP_147040591.1">
    <property type="nucleotide sequence ID" value="NZ_BJYZ01000016.1"/>
</dbReference>
<reference evidence="1 2" key="1">
    <citation type="submission" date="2019-07" db="EMBL/GenBank/DDBJ databases">
        <title>Whole genome shotgun sequence of Skermanella aerolata NBRC 106429.</title>
        <authorList>
            <person name="Hosoyama A."/>
            <person name="Uohara A."/>
            <person name="Ohji S."/>
            <person name="Ichikawa N."/>
        </authorList>
    </citation>
    <scope>NUCLEOTIDE SEQUENCE [LARGE SCALE GENOMIC DNA]</scope>
    <source>
        <strain evidence="1 2">NBRC 106429</strain>
    </source>
</reference>